<dbReference type="Ensembl" id="ENSPTIT00000030278.1">
    <property type="protein sequence ID" value="ENSPTIP00000025741.1"/>
    <property type="gene ID" value="ENSPTIG00000021401.1"/>
</dbReference>
<dbReference type="Gene3D" id="3.30.230.10">
    <property type="match status" value="1"/>
</dbReference>
<evidence type="ECO:0000313" key="4">
    <source>
        <dbReference type="Proteomes" id="UP000675900"/>
    </source>
</evidence>
<dbReference type="InterPro" id="IPR053859">
    <property type="entry name" value="MVD-like_N"/>
</dbReference>
<dbReference type="Proteomes" id="UP000675900">
    <property type="component" value="Unassembled WGS sequence"/>
</dbReference>
<reference evidence="3" key="1">
    <citation type="submission" date="2025-08" db="UniProtKB">
        <authorList>
            <consortium name="Ensembl"/>
        </authorList>
    </citation>
    <scope>IDENTIFICATION</scope>
</reference>
<feature type="region of interest" description="Disordered" evidence="1">
    <location>
        <begin position="91"/>
        <end position="114"/>
    </location>
</feature>
<dbReference type="GO" id="GO:0005829">
    <property type="term" value="C:cytosol"/>
    <property type="evidence" value="ECO:0007669"/>
    <property type="project" value="TreeGrafter"/>
</dbReference>
<name>A0A8C9KPX6_PANTA</name>
<proteinExistence type="predicted"/>
<dbReference type="GO" id="GO:0019287">
    <property type="term" value="P:isopentenyl diphosphate biosynthetic process, mevalonate pathway"/>
    <property type="evidence" value="ECO:0007669"/>
    <property type="project" value="TreeGrafter"/>
</dbReference>
<dbReference type="GeneTree" id="ENSGT00390000015359"/>
<evidence type="ECO:0000259" key="2">
    <source>
        <dbReference type="Pfam" id="PF22700"/>
    </source>
</evidence>
<evidence type="ECO:0000313" key="3">
    <source>
        <dbReference type="Ensembl" id="ENSPTIP00000025741.1"/>
    </source>
</evidence>
<dbReference type="InterPro" id="IPR014721">
    <property type="entry name" value="Ribsml_uS5_D2-typ_fold_subgr"/>
</dbReference>
<dbReference type="InterPro" id="IPR020568">
    <property type="entry name" value="Ribosomal_Su5_D2-typ_SF"/>
</dbReference>
<dbReference type="AlphaFoldDB" id="A0A8C9KPX6"/>
<feature type="domain" description="Diphosphomevalonate decarboxylase-like N-terminal" evidence="2">
    <location>
        <begin position="15"/>
        <end position="86"/>
    </location>
</feature>
<protein>
    <recommendedName>
        <fullName evidence="2">Diphosphomevalonate decarboxylase-like N-terminal domain-containing protein</fullName>
    </recommendedName>
</protein>
<dbReference type="PANTHER" id="PTHR10977">
    <property type="entry name" value="DIPHOSPHOMEVALONATE DECARBOXYLASE"/>
    <property type="match status" value="1"/>
</dbReference>
<organism evidence="3 4">
    <name type="scientific">Panthera tigris altaica</name>
    <name type="common">Siberian tiger</name>
    <dbReference type="NCBI Taxonomy" id="74533"/>
    <lineage>
        <taxon>Eukaryota</taxon>
        <taxon>Metazoa</taxon>
        <taxon>Chordata</taxon>
        <taxon>Craniata</taxon>
        <taxon>Vertebrata</taxon>
        <taxon>Euteleostomi</taxon>
        <taxon>Mammalia</taxon>
        <taxon>Eutheria</taxon>
        <taxon>Laurasiatheria</taxon>
        <taxon>Carnivora</taxon>
        <taxon>Feliformia</taxon>
        <taxon>Felidae</taxon>
        <taxon>Pantherinae</taxon>
        <taxon>Panthera</taxon>
    </lineage>
</organism>
<dbReference type="PANTHER" id="PTHR10977:SF3">
    <property type="entry name" value="DIPHOSPHOMEVALONATE DECARBOXYLASE"/>
    <property type="match status" value="1"/>
</dbReference>
<feature type="compositionally biased region" description="Low complexity" evidence="1">
    <location>
        <begin position="100"/>
        <end position="114"/>
    </location>
</feature>
<evidence type="ECO:0000256" key="1">
    <source>
        <dbReference type="SAM" id="MobiDB-lite"/>
    </source>
</evidence>
<reference evidence="3" key="2">
    <citation type="submission" date="2025-09" db="UniProtKB">
        <authorList>
            <consortium name="Ensembl"/>
        </authorList>
    </citation>
    <scope>IDENTIFICATION</scope>
</reference>
<dbReference type="SUPFAM" id="SSF54211">
    <property type="entry name" value="Ribosomal protein S5 domain 2-like"/>
    <property type="match status" value="1"/>
</dbReference>
<accession>A0A8C9KPX6</accession>
<sequence>MASEEKPLVVVTCTAPVNIAVIKYWGKRDEDLVLPINSSLSVTLHQDQLKTTTTAAISKDFTEDRIWLNGREEDVGQPRLQACLRESEWDPAGDVCDTGPSPSFPSAPSSVCRV</sequence>
<keyword evidence="4" id="KW-1185">Reference proteome</keyword>
<dbReference type="Pfam" id="PF22700">
    <property type="entry name" value="MVD-like_N"/>
    <property type="match status" value="1"/>
</dbReference>
<dbReference type="GO" id="GO:0004163">
    <property type="term" value="F:diphosphomevalonate decarboxylase activity"/>
    <property type="evidence" value="ECO:0007669"/>
    <property type="project" value="TreeGrafter"/>
</dbReference>